<dbReference type="SUPFAM" id="SSF48371">
    <property type="entry name" value="ARM repeat"/>
    <property type="match status" value="2"/>
</dbReference>
<feature type="domain" description="Rapamycin-insensitive companion of mTOR N-terminal" evidence="4">
    <location>
        <begin position="57"/>
        <end position="436"/>
    </location>
</feature>
<dbReference type="PANTHER" id="PTHR13298:SF11">
    <property type="entry name" value="RAPAMYCIN-INSENSITIVE COMPANION OF MTOR"/>
    <property type="match status" value="1"/>
</dbReference>
<dbReference type="GO" id="GO:0051897">
    <property type="term" value="P:positive regulation of phosphatidylinositol 3-kinase/protein kinase B signal transduction"/>
    <property type="evidence" value="ECO:0007669"/>
    <property type="project" value="TreeGrafter"/>
</dbReference>
<evidence type="ECO:0000256" key="2">
    <source>
        <dbReference type="SAM" id="MobiDB-lite"/>
    </source>
</evidence>
<name>A0A9P0NY97_ACAOB</name>
<comment type="similarity">
    <text evidence="1">Belongs to the RICTOR family.</text>
</comment>
<dbReference type="PANTHER" id="PTHR13298">
    <property type="entry name" value="CYTOSOLIC REGULATOR PIANISSIMO"/>
    <property type="match status" value="1"/>
</dbReference>
<dbReference type="SMART" id="SM01310">
    <property type="entry name" value="RICTOR_V"/>
    <property type="match status" value="1"/>
</dbReference>
<evidence type="ECO:0000259" key="5">
    <source>
        <dbReference type="SMART" id="SM01310"/>
    </source>
</evidence>
<evidence type="ECO:0000313" key="6">
    <source>
        <dbReference type="EMBL" id="CAH1957731.1"/>
    </source>
</evidence>
<dbReference type="InterPro" id="IPR028268">
    <property type="entry name" value="Pianissimo_fam"/>
</dbReference>
<dbReference type="InterPro" id="IPR029451">
    <property type="entry name" value="RICTOR_M"/>
</dbReference>
<dbReference type="GO" id="GO:0038203">
    <property type="term" value="P:TORC2 signaling"/>
    <property type="evidence" value="ECO:0007669"/>
    <property type="project" value="TreeGrafter"/>
</dbReference>
<dbReference type="SMART" id="SM01307">
    <property type="entry name" value="RICTOR_M"/>
    <property type="match status" value="1"/>
</dbReference>
<feature type="region of interest" description="Disordered" evidence="2">
    <location>
        <begin position="1055"/>
        <end position="1119"/>
    </location>
</feature>
<dbReference type="Pfam" id="PF14663">
    <property type="entry name" value="RasGEF_N_2"/>
    <property type="match status" value="1"/>
</dbReference>
<accession>A0A9P0NY97</accession>
<reference evidence="6" key="1">
    <citation type="submission" date="2022-03" db="EMBL/GenBank/DDBJ databases">
        <authorList>
            <person name="Sayadi A."/>
        </authorList>
    </citation>
    <scope>NUCLEOTIDE SEQUENCE</scope>
</reference>
<dbReference type="GO" id="GO:0031932">
    <property type="term" value="C:TORC2 complex"/>
    <property type="evidence" value="ECO:0007669"/>
    <property type="project" value="InterPro"/>
</dbReference>
<organism evidence="6 7">
    <name type="scientific">Acanthoscelides obtectus</name>
    <name type="common">Bean weevil</name>
    <name type="synonym">Bruchus obtectus</name>
    <dbReference type="NCBI Taxonomy" id="200917"/>
    <lineage>
        <taxon>Eukaryota</taxon>
        <taxon>Metazoa</taxon>
        <taxon>Ecdysozoa</taxon>
        <taxon>Arthropoda</taxon>
        <taxon>Hexapoda</taxon>
        <taxon>Insecta</taxon>
        <taxon>Pterygota</taxon>
        <taxon>Neoptera</taxon>
        <taxon>Endopterygota</taxon>
        <taxon>Coleoptera</taxon>
        <taxon>Polyphaga</taxon>
        <taxon>Cucujiformia</taxon>
        <taxon>Chrysomeloidea</taxon>
        <taxon>Chrysomelidae</taxon>
        <taxon>Bruchinae</taxon>
        <taxon>Bruchini</taxon>
        <taxon>Acanthoscelides</taxon>
    </lineage>
</organism>
<evidence type="ECO:0000256" key="1">
    <source>
        <dbReference type="ARBA" id="ARBA00008878"/>
    </source>
</evidence>
<dbReference type="InterPro" id="IPR029453">
    <property type="entry name" value="Rictor_IV"/>
</dbReference>
<feature type="compositionally biased region" description="Low complexity" evidence="2">
    <location>
        <begin position="1164"/>
        <end position="1178"/>
    </location>
</feature>
<evidence type="ECO:0008006" key="8">
    <source>
        <dbReference type="Google" id="ProtNLM"/>
    </source>
</evidence>
<evidence type="ECO:0000313" key="7">
    <source>
        <dbReference type="Proteomes" id="UP001152888"/>
    </source>
</evidence>
<proteinExistence type="inferred from homology"/>
<dbReference type="Pfam" id="PF14668">
    <property type="entry name" value="RICTOR_V"/>
    <property type="match status" value="1"/>
</dbReference>
<dbReference type="Pfam" id="PF14666">
    <property type="entry name" value="RICTOR_M"/>
    <property type="match status" value="1"/>
</dbReference>
<dbReference type="GO" id="GO:0043539">
    <property type="term" value="F:protein serine/threonine kinase activator activity"/>
    <property type="evidence" value="ECO:0007669"/>
    <property type="project" value="TreeGrafter"/>
</dbReference>
<feature type="domain" description="Rapamycin-insensitive companion of mTOR middle" evidence="3">
    <location>
        <begin position="525"/>
        <end position="757"/>
    </location>
</feature>
<feature type="domain" description="Rapamycin-insensitive companion of mTOR" evidence="5">
    <location>
        <begin position="939"/>
        <end position="1011"/>
    </location>
</feature>
<evidence type="ECO:0000259" key="4">
    <source>
        <dbReference type="SMART" id="SM01308"/>
    </source>
</evidence>
<dbReference type="SMART" id="SM01303">
    <property type="entry name" value="RasGEF_N_2"/>
    <property type="match status" value="1"/>
</dbReference>
<dbReference type="OrthoDB" id="271111at2759"/>
<comment type="caution">
    <text evidence="6">The sequence shown here is derived from an EMBL/GenBank/DDBJ whole genome shotgun (WGS) entry which is preliminary data.</text>
</comment>
<dbReference type="InterPro" id="IPR016024">
    <property type="entry name" value="ARM-type_fold"/>
</dbReference>
<gene>
    <name evidence="6" type="ORF">ACAOBT_LOCUS2263</name>
</gene>
<feature type="compositionally biased region" description="Acidic residues" evidence="2">
    <location>
        <begin position="1055"/>
        <end position="1071"/>
    </location>
</feature>
<dbReference type="Proteomes" id="UP001152888">
    <property type="component" value="Unassembled WGS sequence"/>
</dbReference>
<feature type="region of interest" description="Disordered" evidence="2">
    <location>
        <begin position="1164"/>
        <end position="1208"/>
    </location>
</feature>
<dbReference type="EMBL" id="CAKOFQ010006672">
    <property type="protein sequence ID" value="CAH1957731.1"/>
    <property type="molecule type" value="Genomic_DNA"/>
</dbReference>
<dbReference type="InterPro" id="IPR028267">
    <property type="entry name" value="Pianissimo_N"/>
</dbReference>
<dbReference type="SMART" id="SM01308">
    <property type="entry name" value="RICTOR_N"/>
    <property type="match status" value="1"/>
</dbReference>
<feature type="compositionally biased region" description="Low complexity" evidence="2">
    <location>
        <begin position="1188"/>
        <end position="1208"/>
    </location>
</feature>
<protein>
    <recommendedName>
        <fullName evidence="8">Rapamycin-insensitive companion of mTOR</fullName>
    </recommendedName>
</protein>
<feature type="compositionally biased region" description="Basic and acidic residues" evidence="2">
    <location>
        <begin position="1456"/>
        <end position="1470"/>
    </location>
</feature>
<dbReference type="InterPro" id="IPR029452">
    <property type="entry name" value="RICTOR_V"/>
</dbReference>
<feature type="region of interest" description="Disordered" evidence="2">
    <location>
        <begin position="1456"/>
        <end position="1482"/>
    </location>
</feature>
<sequence length="1503" mass="170494">MAMSSWINIRSGRIYRSTKQSKQEDVLASLSDLEPHECCKRLLAKVCQKDVEERSLYNYLNAFAKFYLKYENDWEKVGWKTEELLYCLRIPLVHESSQIRTVGLRCIRLLLKTENDVAHINKLLIPFLIVRSVDLILGNDVERIEAMRLMRNILIIAPAKFDIAMARCMVSLAFDGAEAKDRMLRVCLATLSDLGVLNPKLLIISGGVTAISRNLLECQTPKIAESLCGVLLLLLDKPQTRHYAAVDLHCAAAPFCDFHYKHGTKDKNKRDERELRLNCGRLALLTILRSWSGILHFCSPNDRSGFKAIVDVLYLKQLEVRKSVLDLLYDLLGLPQPEWSDELSVALSAADPCEPQASWRLNEGFVVAEGRSVLPHLAAATPTTADMHLALLLYCFLENGLLAALAEVIATSDTFICVRASVLLGEILRLIQILLPPGCCNISPSLPTLLDYASKSKPQAIAAITALEQLHMLMKRRPASYSLHLDYIIRNSYHKRMEHKQEKNVRHKSALKSKIQQVTNNIEHLVLKDGEDPVKETGVLASNDAFTWDWNLINLLLKAENNSKIDFTDSSHRTFVKKLIEFYMPSKNKYSHMDLGTSKSSIIYTTAGIELIKFLVELKDTDYSGLRPRLMGAMLAMDLFQDILNNIEAVMTSRSVHDCLFSPQHMVSTQCQSYFLFIGQFARNVRGLKMLEGINMFQKLKQLATTTNHDCYVKLIISSMEYIFPGPCRDILEAVLTCNSDSSRLYATQFLHVLLRARNPLFSTWAIQLLVNQLSDKSRSVVLSALSTLHEACELPDCLEALININPDLEKLGEKGSMLFVRFLSTESGYNKIIHDSSKDKIISELKRWDEHLIYRYVKVVETDLSDALTLHQRNEEGRYDKRVSNLRSSSKRDVFLPPHIYGQLNQHIEGYELLICCGRTEKMIEVIKSAKCTTDEQILHLKACIWAVSHLGTSNRGFEYLTSYGIVDNIILLAKKCPVYSIRATAFYALGLLGTTPIGADELSRKGWLCTRHDRHDYWPIIKEEIQDSFYTNSSVSTSEDVISLDNPFVGEFENLEDDDDDDVDPEESQDAVSSPIYSPESRKLRQSTLPPNRRPPAHKRSLSESKTFDTSNGYDDDNRLIIMGRHRNSSMTESTTSGVSSCDSLANKHGTCVNYSKTLSPIPSSSSLSTLQLPPTQIRRVSHRISSNSTTNSDISSSSQTGSASNELSMQNMVGYNTLKWLRWREAFNLDKPNYEEDYLFKTTLHLAPTTPTLIDDFQIVDTSVSTAFGVAKFDVESTTPARCDRRYMGICLPKVLLDLFPPQEEILREPKVFPESLSTSECEGIDPEGESIKSKSWRHWKRYCFYCSRLDGEGDGNKDERITDESKLEVLKNVERIANPISNKYVRAHLIRFKQKEPDTFRDICIYSEVCKIMSEGVYRLPTRRVLHELFLDVCFDELYDIPVRLLGTTMEIKEEPPATPESDRQRNSISSDISSPTESLKTLDSLNLTFKENKFPIKH</sequence>
<dbReference type="Pfam" id="PF14664">
    <property type="entry name" value="RICTOR_N"/>
    <property type="match status" value="1"/>
</dbReference>
<evidence type="ECO:0000259" key="3">
    <source>
        <dbReference type="SMART" id="SM01307"/>
    </source>
</evidence>
<keyword evidence="7" id="KW-1185">Reference proteome</keyword>